<keyword evidence="2 5" id="KW-0521">NADP</keyword>
<dbReference type="AlphaFoldDB" id="A0A371FXP4"/>
<dbReference type="EC" id="1.1.1.-" evidence="5"/>
<evidence type="ECO:0000256" key="2">
    <source>
        <dbReference type="ARBA" id="ARBA00022857"/>
    </source>
</evidence>
<comment type="similarity">
    <text evidence="1 4">Belongs to the short-chain dehydrogenases/reductases (SDR) family.</text>
</comment>
<accession>A0A371FXP4</accession>
<protein>
    <recommendedName>
        <fullName evidence="5">Short-chain dehydrogenase/reductase</fullName>
        <ecNumber evidence="5">1.1.1.-</ecNumber>
    </recommendedName>
</protein>
<comment type="caution">
    <text evidence="6">The sequence shown here is derived from an EMBL/GenBank/DDBJ whole genome shotgun (WGS) entry which is preliminary data.</text>
</comment>
<gene>
    <name evidence="6" type="primary">SDR1</name>
    <name evidence="6" type="ORF">CR513_36065</name>
</gene>
<dbReference type="Gene3D" id="3.40.50.720">
    <property type="entry name" value="NAD(P)-binding Rossmann-like Domain"/>
    <property type="match status" value="1"/>
</dbReference>
<dbReference type="EMBL" id="QJKJ01007466">
    <property type="protein sequence ID" value="RDX83062.1"/>
    <property type="molecule type" value="Genomic_DNA"/>
</dbReference>
<dbReference type="PRINTS" id="PR00081">
    <property type="entry name" value="GDHRDH"/>
</dbReference>
<feature type="non-terminal residue" evidence="6">
    <location>
        <position position="1"/>
    </location>
</feature>
<evidence type="ECO:0000313" key="6">
    <source>
        <dbReference type="EMBL" id="RDX83062.1"/>
    </source>
</evidence>
<reference evidence="6" key="1">
    <citation type="submission" date="2018-05" db="EMBL/GenBank/DDBJ databases">
        <title>Draft genome of Mucuna pruriens seed.</title>
        <authorList>
            <person name="Nnadi N.E."/>
            <person name="Vos R."/>
            <person name="Hasami M.H."/>
            <person name="Devisetty U.K."/>
            <person name="Aguiy J.C."/>
        </authorList>
    </citation>
    <scope>NUCLEOTIDE SEQUENCE [LARGE SCALE GENOMIC DNA]</scope>
    <source>
        <strain evidence="6">JCA_2017</strain>
    </source>
</reference>
<sequence length="327" mass="35472">MTRRQACRLGFTFAKGGHHNSDLKVKMGEATERCAVVTGANKGIGLEIVKQLASAGIKVVLTARNEERGLQALETLKASGLSHLVVFHQVDVADAASVASLADFIKSKFGKLDILINNAGVGGIVIEDNDLLTTVIVNRGKIPEDDGTKPITQTHELAEECLQINYYGAKITTESLMPLLQLSDSPRIVNVSSTLGQLESFPEGSWARGVLGDVDNLSEEKVDEILKKFLRDFQEGSLESKGWPKYLGAYIVSKAAMNAYTRILAKKYPSFCINSVCPGYVKTDITAHTGLLTAEEGAASPVRLALLPNNSPSGLFYYRSHIKEMKM</sequence>
<dbReference type="Pfam" id="PF00106">
    <property type="entry name" value="adh_short"/>
    <property type="match status" value="1"/>
</dbReference>
<dbReference type="GO" id="GO:0016616">
    <property type="term" value="F:oxidoreductase activity, acting on the CH-OH group of donors, NAD or NADP as acceptor"/>
    <property type="evidence" value="ECO:0007669"/>
    <property type="project" value="InterPro"/>
</dbReference>
<keyword evidence="7" id="KW-1185">Reference proteome</keyword>
<evidence type="ECO:0000313" key="7">
    <source>
        <dbReference type="Proteomes" id="UP000257109"/>
    </source>
</evidence>
<proteinExistence type="inferred from homology"/>
<evidence type="ECO:0000256" key="4">
    <source>
        <dbReference type="RuleBase" id="RU000363"/>
    </source>
</evidence>
<dbReference type="InterPro" id="IPR002347">
    <property type="entry name" value="SDR_fam"/>
</dbReference>
<dbReference type="CDD" id="cd05324">
    <property type="entry name" value="carb_red_PTCR-like_SDR_c"/>
    <property type="match status" value="1"/>
</dbReference>
<dbReference type="OrthoDB" id="1933717at2759"/>
<dbReference type="PANTHER" id="PTHR43490:SF91">
    <property type="entry name" value="NAD(P)-BINDING ROSSMANN-FOLD PROTEIN"/>
    <property type="match status" value="1"/>
</dbReference>
<evidence type="ECO:0000256" key="3">
    <source>
        <dbReference type="ARBA" id="ARBA00023002"/>
    </source>
</evidence>
<dbReference type="GO" id="GO:0016020">
    <property type="term" value="C:membrane"/>
    <property type="evidence" value="ECO:0007669"/>
    <property type="project" value="TreeGrafter"/>
</dbReference>
<name>A0A371FXP4_MUCPR</name>
<dbReference type="STRING" id="157652.A0A371FXP4"/>
<dbReference type="PANTHER" id="PTHR43490">
    <property type="entry name" value="(+)-NEOMENTHOL DEHYDROGENASE"/>
    <property type="match status" value="1"/>
</dbReference>
<dbReference type="SUPFAM" id="SSF51735">
    <property type="entry name" value="NAD(P)-binding Rossmann-fold domains"/>
    <property type="match status" value="1"/>
</dbReference>
<organism evidence="6 7">
    <name type="scientific">Mucuna pruriens</name>
    <name type="common">Velvet bean</name>
    <name type="synonym">Dolichos pruriens</name>
    <dbReference type="NCBI Taxonomy" id="157652"/>
    <lineage>
        <taxon>Eukaryota</taxon>
        <taxon>Viridiplantae</taxon>
        <taxon>Streptophyta</taxon>
        <taxon>Embryophyta</taxon>
        <taxon>Tracheophyta</taxon>
        <taxon>Spermatophyta</taxon>
        <taxon>Magnoliopsida</taxon>
        <taxon>eudicotyledons</taxon>
        <taxon>Gunneridae</taxon>
        <taxon>Pentapetalae</taxon>
        <taxon>rosids</taxon>
        <taxon>fabids</taxon>
        <taxon>Fabales</taxon>
        <taxon>Fabaceae</taxon>
        <taxon>Papilionoideae</taxon>
        <taxon>50 kb inversion clade</taxon>
        <taxon>NPAAA clade</taxon>
        <taxon>indigoferoid/millettioid clade</taxon>
        <taxon>Phaseoleae</taxon>
        <taxon>Mucuna</taxon>
    </lineage>
</organism>
<dbReference type="InterPro" id="IPR036291">
    <property type="entry name" value="NAD(P)-bd_dom_sf"/>
</dbReference>
<evidence type="ECO:0000256" key="1">
    <source>
        <dbReference type="ARBA" id="ARBA00006484"/>
    </source>
</evidence>
<dbReference type="FunFam" id="3.40.50.720:FF:000312">
    <property type="entry name" value="(+)-neomenthol dehydrogenase"/>
    <property type="match status" value="1"/>
</dbReference>
<dbReference type="PRINTS" id="PR00080">
    <property type="entry name" value="SDRFAMILY"/>
</dbReference>
<evidence type="ECO:0000256" key="5">
    <source>
        <dbReference type="RuleBase" id="RU369024"/>
    </source>
</evidence>
<keyword evidence="3 5" id="KW-0560">Oxidoreductase</keyword>
<dbReference type="InterPro" id="IPR045313">
    <property type="entry name" value="CBR1-like"/>
</dbReference>
<dbReference type="Proteomes" id="UP000257109">
    <property type="component" value="Unassembled WGS sequence"/>
</dbReference>